<dbReference type="RefSeq" id="WP_346140136.1">
    <property type="nucleotide sequence ID" value="NZ_BAAAUH010000169.1"/>
</dbReference>
<feature type="transmembrane region" description="Helical" evidence="1">
    <location>
        <begin position="12"/>
        <end position="29"/>
    </location>
</feature>
<evidence type="ECO:0000313" key="2">
    <source>
        <dbReference type="EMBL" id="GAA2774988.1"/>
    </source>
</evidence>
<keyword evidence="1" id="KW-1133">Transmembrane helix</keyword>
<feature type="transmembrane region" description="Helical" evidence="1">
    <location>
        <begin position="59"/>
        <end position="83"/>
    </location>
</feature>
<proteinExistence type="predicted"/>
<reference evidence="2 3" key="1">
    <citation type="journal article" date="2019" name="Int. J. Syst. Evol. Microbiol.">
        <title>The Global Catalogue of Microorganisms (GCM) 10K type strain sequencing project: providing services to taxonomists for standard genome sequencing and annotation.</title>
        <authorList>
            <consortium name="The Broad Institute Genomics Platform"/>
            <consortium name="The Broad Institute Genome Sequencing Center for Infectious Disease"/>
            <person name="Wu L."/>
            <person name="Ma J."/>
        </authorList>
    </citation>
    <scope>NUCLEOTIDE SEQUENCE [LARGE SCALE GENOMIC DNA]</scope>
    <source>
        <strain evidence="2 3">JCM 9095</strain>
    </source>
</reference>
<keyword evidence="1" id="KW-0812">Transmembrane</keyword>
<keyword evidence="1" id="KW-0472">Membrane</keyword>
<dbReference type="EMBL" id="BAAAUH010000169">
    <property type="protein sequence ID" value="GAA2774988.1"/>
    <property type="molecule type" value="Genomic_DNA"/>
</dbReference>
<name>A0ABN3V1N1_9ACTN</name>
<dbReference type="Proteomes" id="UP001501866">
    <property type="component" value="Unassembled WGS sequence"/>
</dbReference>
<protein>
    <submittedName>
        <fullName evidence="2">Uncharacterized protein</fullName>
    </submittedName>
</protein>
<organism evidence="2 3">
    <name type="scientific">Streptomyces virens</name>
    <dbReference type="NCBI Taxonomy" id="285572"/>
    <lineage>
        <taxon>Bacteria</taxon>
        <taxon>Bacillati</taxon>
        <taxon>Actinomycetota</taxon>
        <taxon>Actinomycetes</taxon>
        <taxon>Kitasatosporales</taxon>
        <taxon>Streptomycetaceae</taxon>
        <taxon>Streptomyces</taxon>
    </lineage>
</organism>
<keyword evidence="3" id="KW-1185">Reference proteome</keyword>
<accession>A0ABN3V1N1</accession>
<comment type="caution">
    <text evidence="2">The sequence shown here is derived from an EMBL/GenBank/DDBJ whole genome shotgun (WGS) entry which is preliminary data.</text>
</comment>
<evidence type="ECO:0000313" key="3">
    <source>
        <dbReference type="Proteomes" id="UP001501866"/>
    </source>
</evidence>
<gene>
    <name evidence="2" type="ORF">GCM10010451_68520</name>
</gene>
<sequence>MLDDERALTNNLLIFVGTLAIGAVLYFVVGDLAVDMLDWQVSATPDASEGVRQGQNYQYWVWDSMAVLIVLFGFIQLIAAAAFEGGIRQ</sequence>
<evidence type="ECO:0000256" key="1">
    <source>
        <dbReference type="SAM" id="Phobius"/>
    </source>
</evidence>